<proteinExistence type="predicted"/>
<name>A0A7W8VF61_9ACTN</name>
<evidence type="ECO:0000313" key="2">
    <source>
        <dbReference type="Proteomes" id="UP000572635"/>
    </source>
</evidence>
<dbReference type="AlphaFoldDB" id="A0A7W8VF61"/>
<gene>
    <name evidence="1" type="ORF">HDA36_003877</name>
</gene>
<dbReference type="EMBL" id="JACHDB010000001">
    <property type="protein sequence ID" value="MBB5433793.1"/>
    <property type="molecule type" value="Genomic_DNA"/>
</dbReference>
<sequence length="115" mass="12158">MRRPGPAIVHPLSAVLKECAVPRARSSPAALRRTPAGQAECIACATAPEVWDQRRISTALGTARLLEKKRPDAVDALVAWTAVKHRSAVVSTGDPDDIAGYPEAFGADDVHLAPV</sequence>
<keyword evidence="2" id="KW-1185">Reference proteome</keyword>
<comment type="caution">
    <text evidence="1">The sequence shown here is derived from an EMBL/GenBank/DDBJ whole genome shotgun (WGS) entry which is preliminary data.</text>
</comment>
<reference evidence="1 2" key="1">
    <citation type="submission" date="2020-08" db="EMBL/GenBank/DDBJ databases">
        <title>Sequencing the genomes of 1000 actinobacteria strains.</title>
        <authorList>
            <person name="Klenk H.-P."/>
        </authorList>
    </citation>
    <scope>NUCLEOTIDE SEQUENCE [LARGE SCALE GENOMIC DNA]</scope>
    <source>
        <strain evidence="1 2">DSM 44551</strain>
    </source>
</reference>
<dbReference type="Proteomes" id="UP000572635">
    <property type="component" value="Unassembled WGS sequence"/>
</dbReference>
<organism evidence="1 2">
    <name type="scientific">Nocardiopsis composta</name>
    <dbReference type="NCBI Taxonomy" id="157465"/>
    <lineage>
        <taxon>Bacteria</taxon>
        <taxon>Bacillati</taxon>
        <taxon>Actinomycetota</taxon>
        <taxon>Actinomycetes</taxon>
        <taxon>Streptosporangiales</taxon>
        <taxon>Nocardiopsidaceae</taxon>
        <taxon>Nocardiopsis</taxon>
    </lineage>
</organism>
<protein>
    <recommendedName>
        <fullName evidence="3">PIN domain-containing protein</fullName>
    </recommendedName>
</protein>
<dbReference type="RefSeq" id="WP_312893720.1">
    <property type="nucleotide sequence ID" value="NZ_BAAAJD010000065.1"/>
</dbReference>
<accession>A0A7W8VF61</accession>
<evidence type="ECO:0008006" key="3">
    <source>
        <dbReference type="Google" id="ProtNLM"/>
    </source>
</evidence>
<evidence type="ECO:0000313" key="1">
    <source>
        <dbReference type="EMBL" id="MBB5433793.1"/>
    </source>
</evidence>